<evidence type="ECO:0000256" key="1">
    <source>
        <dbReference type="SAM" id="Phobius"/>
    </source>
</evidence>
<keyword evidence="1" id="KW-0472">Membrane</keyword>
<reference evidence="2 3" key="1">
    <citation type="journal article" date="2016" name="Nat. Commun.">
        <title>Thousands of microbial genomes shed light on interconnected biogeochemical processes in an aquifer system.</title>
        <authorList>
            <person name="Anantharaman K."/>
            <person name="Brown C.T."/>
            <person name="Hug L.A."/>
            <person name="Sharon I."/>
            <person name="Castelle C.J."/>
            <person name="Probst A.J."/>
            <person name="Thomas B.C."/>
            <person name="Singh A."/>
            <person name="Wilkins M.J."/>
            <person name="Karaoz U."/>
            <person name="Brodie E.L."/>
            <person name="Williams K.H."/>
            <person name="Hubbard S.S."/>
            <person name="Banfield J.F."/>
        </authorList>
    </citation>
    <scope>NUCLEOTIDE SEQUENCE [LARGE SCALE GENOMIC DNA]</scope>
</reference>
<feature type="transmembrane region" description="Helical" evidence="1">
    <location>
        <begin position="50"/>
        <end position="68"/>
    </location>
</feature>
<evidence type="ECO:0000313" key="3">
    <source>
        <dbReference type="Proteomes" id="UP000178302"/>
    </source>
</evidence>
<keyword evidence="1" id="KW-0812">Transmembrane</keyword>
<gene>
    <name evidence="2" type="ORF">A2909_02350</name>
</gene>
<dbReference type="EMBL" id="MHQZ01000035">
    <property type="protein sequence ID" value="OHA13437.1"/>
    <property type="molecule type" value="Genomic_DNA"/>
</dbReference>
<feature type="transmembrane region" description="Helical" evidence="1">
    <location>
        <begin position="12"/>
        <end position="30"/>
    </location>
</feature>
<proteinExistence type="predicted"/>
<protein>
    <submittedName>
        <fullName evidence="2">Uncharacterized protein</fullName>
    </submittedName>
</protein>
<feature type="transmembrane region" description="Helical" evidence="1">
    <location>
        <begin position="80"/>
        <end position="98"/>
    </location>
</feature>
<comment type="caution">
    <text evidence="2">The sequence shown here is derived from an EMBL/GenBank/DDBJ whole genome shotgun (WGS) entry which is preliminary data.</text>
</comment>
<keyword evidence="1" id="KW-1133">Transmembrane helix</keyword>
<dbReference type="Proteomes" id="UP000178302">
    <property type="component" value="Unassembled WGS sequence"/>
</dbReference>
<evidence type="ECO:0000313" key="2">
    <source>
        <dbReference type="EMBL" id="OHA13437.1"/>
    </source>
</evidence>
<sequence>MSKERLIYSSSLASSIAIVFVTVITIAAELSASLKKWLTAFSGHHWTSKGILMLAVYALTLAIFYYLFRDVDSLKIREGIWASIWSTVIGALILFLFFTGHHFGLY</sequence>
<name>A0A1G2LPA5_9BACT</name>
<accession>A0A1G2LPA5</accession>
<dbReference type="AlphaFoldDB" id="A0A1G2LPA5"/>
<organism evidence="2 3">
    <name type="scientific">Candidatus Tagabacteria bacterium RIFCSPLOWO2_01_FULL_39_11</name>
    <dbReference type="NCBI Taxonomy" id="1802295"/>
    <lineage>
        <taxon>Bacteria</taxon>
        <taxon>Candidatus Tagaibacteriota</taxon>
    </lineage>
</organism>